<evidence type="ECO:0000256" key="4">
    <source>
        <dbReference type="ARBA" id="ARBA00023136"/>
    </source>
</evidence>
<name>A0A6I2KSQ7_9BURK</name>
<dbReference type="RefSeq" id="WP_154372189.1">
    <property type="nucleotide sequence ID" value="NZ_WKJK01000001.1"/>
</dbReference>
<proteinExistence type="predicted"/>
<feature type="transmembrane region" description="Helical" evidence="5">
    <location>
        <begin position="253"/>
        <end position="273"/>
    </location>
</feature>
<dbReference type="PROSITE" id="PS50850">
    <property type="entry name" value="MFS"/>
    <property type="match status" value="1"/>
</dbReference>
<dbReference type="InterPro" id="IPR005829">
    <property type="entry name" value="Sugar_transporter_CS"/>
</dbReference>
<dbReference type="PANTHER" id="PTHR23508">
    <property type="entry name" value="CARBOXYLIC ACID TRANSPORTER PROTEIN HOMOLOG"/>
    <property type="match status" value="1"/>
</dbReference>
<feature type="transmembrane region" description="Helical" evidence="5">
    <location>
        <begin position="138"/>
        <end position="161"/>
    </location>
</feature>
<evidence type="ECO:0000259" key="6">
    <source>
        <dbReference type="PROSITE" id="PS50850"/>
    </source>
</evidence>
<feature type="transmembrane region" description="Helical" evidence="5">
    <location>
        <begin position="221"/>
        <end position="241"/>
    </location>
</feature>
<feature type="transmembrane region" description="Helical" evidence="5">
    <location>
        <begin position="342"/>
        <end position="366"/>
    </location>
</feature>
<evidence type="ECO:0000256" key="2">
    <source>
        <dbReference type="ARBA" id="ARBA00022692"/>
    </source>
</evidence>
<comment type="subcellular location">
    <subcellularLocation>
        <location evidence="1">Membrane</location>
        <topology evidence="1">Multi-pass membrane protein</topology>
    </subcellularLocation>
</comment>
<keyword evidence="8" id="KW-1185">Reference proteome</keyword>
<protein>
    <submittedName>
        <fullName evidence="7">MFS transporter</fullName>
    </submittedName>
</protein>
<keyword evidence="2 5" id="KW-0812">Transmembrane</keyword>
<dbReference type="AlphaFoldDB" id="A0A6I2KSQ7"/>
<dbReference type="PANTHER" id="PTHR23508:SF10">
    <property type="entry name" value="CARBOXYLIC ACID TRANSPORTER PROTEIN HOMOLOG"/>
    <property type="match status" value="1"/>
</dbReference>
<feature type="transmembrane region" description="Helical" evidence="5">
    <location>
        <begin position="280"/>
        <end position="300"/>
    </location>
</feature>
<feature type="transmembrane region" description="Helical" evidence="5">
    <location>
        <begin position="167"/>
        <end position="188"/>
    </location>
</feature>
<evidence type="ECO:0000256" key="5">
    <source>
        <dbReference type="SAM" id="Phobius"/>
    </source>
</evidence>
<dbReference type="InterPro" id="IPR011701">
    <property type="entry name" value="MFS"/>
</dbReference>
<feature type="transmembrane region" description="Helical" evidence="5">
    <location>
        <begin position="306"/>
        <end position="330"/>
    </location>
</feature>
<dbReference type="Gene3D" id="1.20.1250.20">
    <property type="entry name" value="MFS general substrate transporter like domains"/>
    <property type="match status" value="2"/>
</dbReference>
<feature type="transmembrane region" description="Helical" evidence="5">
    <location>
        <begin position="372"/>
        <end position="393"/>
    </location>
</feature>
<keyword evidence="3 5" id="KW-1133">Transmembrane helix</keyword>
<dbReference type="GO" id="GO:0005886">
    <property type="term" value="C:plasma membrane"/>
    <property type="evidence" value="ECO:0007669"/>
    <property type="project" value="TreeGrafter"/>
</dbReference>
<gene>
    <name evidence="7" type="ORF">GJ699_00870</name>
</gene>
<evidence type="ECO:0000256" key="1">
    <source>
        <dbReference type="ARBA" id="ARBA00004141"/>
    </source>
</evidence>
<dbReference type="InterPro" id="IPR020846">
    <property type="entry name" value="MFS_dom"/>
</dbReference>
<accession>A0A6I2KSQ7</accession>
<dbReference type="Pfam" id="PF07690">
    <property type="entry name" value="MFS_1"/>
    <property type="match status" value="1"/>
</dbReference>
<dbReference type="EMBL" id="WKJK01000001">
    <property type="protein sequence ID" value="MRW88531.1"/>
    <property type="molecule type" value="Genomic_DNA"/>
</dbReference>
<evidence type="ECO:0000256" key="3">
    <source>
        <dbReference type="ARBA" id="ARBA00022989"/>
    </source>
</evidence>
<evidence type="ECO:0000313" key="8">
    <source>
        <dbReference type="Proteomes" id="UP000433309"/>
    </source>
</evidence>
<feature type="transmembrane region" description="Helical" evidence="5">
    <location>
        <begin position="49"/>
        <end position="67"/>
    </location>
</feature>
<dbReference type="GO" id="GO:0046943">
    <property type="term" value="F:carboxylic acid transmembrane transporter activity"/>
    <property type="evidence" value="ECO:0007669"/>
    <property type="project" value="TreeGrafter"/>
</dbReference>
<evidence type="ECO:0000313" key="7">
    <source>
        <dbReference type="EMBL" id="MRW88531.1"/>
    </source>
</evidence>
<dbReference type="SUPFAM" id="SSF103473">
    <property type="entry name" value="MFS general substrate transporter"/>
    <property type="match status" value="1"/>
</dbReference>
<dbReference type="InterPro" id="IPR036259">
    <property type="entry name" value="MFS_trans_sf"/>
</dbReference>
<dbReference type="Proteomes" id="UP000433309">
    <property type="component" value="Unassembled WGS sequence"/>
</dbReference>
<comment type="caution">
    <text evidence="7">The sequence shown here is derived from an EMBL/GenBank/DDBJ whole genome shotgun (WGS) entry which is preliminary data.</text>
</comment>
<feature type="domain" description="Major facilitator superfamily (MFS) profile" evidence="6">
    <location>
        <begin position="13"/>
        <end position="398"/>
    </location>
</feature>
<reference evidence="7 8" key="1">
    <citation type="submission" date="2019-11" db="EMBL/GenBank/DDBJ databases">
        <title>Novel species isolated from a subtropical stream in China.</title>
        <authorList>
            <person name="Lu H."/>
        </authorList>
    </citation>
    <scope>NUCLEOTIDE SEQUENCE [LARGE SCALE GENOMIC DNA]</scope>
    <source>
        <strain evidence="7 8">FT80W</strain>
    </source>
</reference>
<feature type="transmembrane region" description="Helical" evidence="5">
    <location>
        <begin position="79"/>
        <end position="98"/>
    </location>
</feature>
<keyword evidence="4 5" id="KW-0472">Membrane</keyword>
<organism evidence="7 8">
    <name type="scientific">Duganella guangzhouensis</name>
    <dbReference type="NCBI Taxonomy" id="2666084"/>
    <lineage>
        <taxon>Bacteria</taxon>
        <taxon>Pseudomonadati</taxon>
        <taxon>Pseudomonadota</taxon>
        <taxon>Betaproteobacteria</taxon>
        <taxon>Burkholderiales</taxon>
        <taxon>Oxalobacteraceae</taxon>
        <taxon>Telluria group</taxon>
        <taxon>Duganella</taxon>
    </lineage>
</organism>
<feature type="transmembrane region" description="Helical" evidence="5">
    <location>
        <begin position="104"/>
        <end position="126"/>
    </location>
</feature>
<sequence>MTTISTIDRPRLTLWLCFAVAVLDGYDLQAMAIAGPALRAAMQLDPRQLGFAFSASLIGLALGAAYGGRLADRIGRKQVLIVSLLALGMMTVATALATDFRWLVTLRILAGLAMGGVMPNLIAIAASASRGERATTKVAAMICGMPAGGVVASMVGHALIARYGWQGLFVLGGVLTVVIIPALLRWLAEPGAEQLGLTAARTAAASWRESLFGERRALPTLLLWVLFIFTLAIFSTVAGWVPTLVVDKGLPAAVGYQSLLAINVGGIAGALILSSSCDRWGVRPVMLATYAAMAISLWLFSSAATIGAVVSLAGLVGFWMLGAQCALYGISPQIYPAANCSTGVGSAVAAGRIGSILGPVIAGYMMGQGTTANQLIFIMAPLAVLAGAVLLALAASTGNALRAGAH</sequence>
<dbReference type="PROSITE" id="PS00216">
    <property type="entry name" value="SUGAR_TRANSPORT_1"/>
    <property type="match status" value="1"/>
</dbReference>